<accession>A0A644Z0L1</accession>
<evidence type="ECO:0000259" key="2">
    <source>
        <dbReference type="Pfam" id="PF22725"/>
    </source>
</evidence>
<dbReference type="PANTHER" id="PTHR43708:SF3">
    <property type="entry name" value="OXIDOREDUCTASE"/>
    <property type="match status" value="1"/>
</dbReference>
<dbReference type="Pfam" id="PF22725">
    <property type="entry name" value="GFO_IDH_MocA_C3"/>
    <property type="match status" value="1"/>
</dbReference>
<dbReference type="SUPFAM" id="SSF51735">
    <property type="entry name" value="NAD(P)-binding Rossmann-fold domains"/>
    <property type="match status" value="1"/>
</dbReference>
<dbReference type="InterPro" id="IPR055170">
    <property type="entry name" value="GFO_IDH_MocA-like_dom"/>
</dbReference>
<dbReference type="Gene3D" id="3.30.360.10">
    <property type="entry name" value="Dihydrodipicolinate Reductase, domain 2"/>
    <property type="match status" value="1"/>
</dbReference>
<feature type="domain" description="Gfo/Idh/MocA-like oxidoreductase N-terminal" evidence="1">
    <location>
        <begin position="4"/>
        <end position="133"/>
    </location>
</feature>
<dbReference type="Pfam" id="PF01408">
    <property type="entry name" value="GFO_IDH_MocA"/>
    <property type="match status" value="1"/>
</dbReference>
<dbReference type="InterPro" id="IPR000683">
    <property type="entry name" value="Gfo/Idh/MocA-like_OxRdtase_N"/>
</dbReference>
<proteinExistence type="predicted"/>
<sequence length="384" mass="41708">MRRIRMGMVGGGPGAFIGNVHRMAARLDGQIELVAGCFSRDPAKSQAAGRELFLDPARVYPDYDAMFARETALPEDERIDFVSIVTPNAQHFPVAMAALEAGFHVVCDKPMTLNVAEAEALAAKVRETGLLFCLTHNYTAYPMIAQAKAMIAEGQLGKVRKVLAEYPQGWLAAPIDAAGNKQAAWRTDPAQAGGLGCYGDIGSHAENLAEYVTGLKIADLCADLHTFVPGRRLDDDGSVLVRFDNGARGVITASQIAVGEENALSLRVYGEKGGLEWRQEEPNTLVLKWNDRPRELYRTGWAGCSAAAANRTRIPAGHSEGFLEAFAVLYRNFALAIQARLDGTKFDRAMYDFPDAETGLRGMKFLAAVLASANRGAQWTRLED</sequence>
<dbReference type="PANTHER" id="PTHR43708">
    <property type="entry name" value="CONSERVED EXPRESSED OXIDOREDUCTASE (EUROFUNG)"/>
    <property type="match status" value="1"/>
</dbReference>
<protein>
    <submittedName>
        <fullName evidence="3">Uncharacterized protein</fullName>
    </submittedName>
</protein>
<dbReference type="AlphaFoldDB" id="A0A644Z0L1"/>
<evidence type="ECO:0000259" key="1">
    <source>
        <dbReference type="Pfam" id="PF01408"/>
    </source>
</evidence>
<organism evidence="3">
    <name type="scientific">bioreactor metagenome</name>
    <dbReference type="NCBI Taxonomy" id="1076179"/>
    <lineage>
        <taxon>unclassified sequences</taxon>
        <taxon>metagenomes</taxon>
        <taxon>ecological metagenomes</taxon>
    </lineage>
</organism>
<comment type="caution">
    <text evidence="3">The sequence shown here is derived from an EMBL/GenBank/DDBJ whole genome shotgun (WGS) entry which is preliminary data.</text>
</comment>
<dbReference type="InterPro" id="IPR051317">
    <property type="entry name" value="Gfo/Idh/MocA_oxidoreduct"/>
</dbReference>
<dbReference type="SUPFAM" id="SSF55347">
    <property type="entry name" value="Glyceraldehyde-3-phosphate dehydrogenase-like, C-terminal domain"/>
    <property type="match status" value="1"/>
</dbReference>
<evidence type="ECO:0000313" key="3">
    <source>
        <dbReference type="EMBL" id="MPM31734.1"/>
    </source>
</evidence>
<dbReference type="EMBL" id="VSSQ01006159">
    <property type="protein sequence ID" value="MPM31734.1"/>
    <property type="molecule type" value="Genomic_DNA"/>
</dbReference>
<dbReference type="GO" id="GO:0000166">
    <property type="term" value="F:nucleotide binding"/>
    <property type="evidence" value="ECO:0007669"/>
    <property type="project" value="InterPro"/>
</dbReference>
<gene>
    <name evidence="3" type="ORF">SDC9_78291</name>
</gene>
<reference evidence="3" key="1">
    <citation type="submission" date="2019-08" db="EMBL/GenBank/DDBJ databases">
        <authorList>
            <person name="Kucharzyk K."/>
            <person name="Murdoch R.W."/>
            <person name="Higgins S."/>
            <person name="Loffler F."/>
        </authorList>
    </citation>
    <scope>NUCLEOTIDE SEQUENCE</scope>
</reference>
<dbReference type="Gene3D" id="3.40.50.720">
    <property type="entry name" value="NAD(P)-binding Rossmann-like Domain"/>
    <property type="match status" value="1"/>
</dbReference>
<dbReference type="InterPro" id="IPR036291">
    <property type="entry name" value="NAD(P)-bd_dom_sf"/>
</dbReference>
<feature type="domain" description="GFO/IDH/MocA-like oxidoreductase" evidence="2">
    <location>
        <begin position="145"/>
        <end position="276"/>
    </location>
</feature>
<name>A0A644Z0L1_9ZZZZ</name>